<evidence type="ECO:0000256" key="7">
    <source>
        <dbReference type="ARBA" id="ARBA00023049"/>
    </source>
</evidence>
<evidence type="ECO:0000259" key="18">
    <source>
        <dbReference type="Pfam" id="PF07687"/>
    </source>
</evidence>
<feature type="domain" description="Peptidase M20 dimerisation" evidence="18">
    <location>
        <begin position="208"/>
        <end position="289"/>
    </location>
</feature>
<keyword evidence="4" id="KW-0479">Metal-binding</keyword>
<dbReference type="Pfam" id="PF01546">
    <property type="entry name" value="Peptidase_M20"/>
    <property type="match status" value="1"/>
</dbReference>
<sequence length="480" mass="51694">MRVLEQLEPSRVFYYFEELCKIPHGSRNTKAISDYCVEFARARGLECHQDAANNVIIVKGATPGYESAEPVILQGHLDMVCEKAPECTLDMEKEGLELAVDGDQVYAKGTTLGGDDGIAVAMALAVLESDGICHPRLEAVFTVDEEIGMLGAAALDVSPLKGRKLINIDSEVEGIFTVSCAGGVVARCDLPVQWEKAGGTVYTVTVGGLKGGHSGVEIDKGRGMGNELLGRILCALSRRTEFRLVSVSGGTKDNAIVRESSARFLCEDARTVKETVEELNSAFRQELASSDPEVSVTLAACEGWDGKAMTRASTQGIVLFLGLSPSGIQAMSQDIPGLVQSSLNLGILTTEEDQVVAAYCVRSSVASQKEMMLDRLALLSGQIGGTLHLSGDYPAWEYRKDSPLRQVMEGVFKEQYGRAPKVEAIHAGLECGLLSGKMPGLDCVSIGPDLTKIHTAQERMSISSVQRVWTFLLEVLKRCR</sequence>
<comment type="catalytic activity">
    <reaction evidence="9">
        <text>Hydrolysis of dipeptides, preferentially hydrophobic dipeptides including prolyl amino acids.</text>
        <dbReference type="EC" id="3.4.13.18"/>
    </reaction>
</comment>
<evidence type="ECO:0000256" key="9">
    <source>
        <dbReference type="ARBA" id="ARBA00036421"/>
    </source>
</evidence>
<protein>
    <recommendedName>
        <fullName evidence="13">Cytosol non-specific dipeptidase</fullName>
        <ecNumber evidence="10">3.4.13.18</ecNumber>
    </recommendedName>
    <alternativeName>
        <fullName evidence="16">Aminoacyl-histidine dipeptidase</fullName>
    </alternativeName>
    <alternativeName>
        <fullName evidence="15">Beta-alanyl-histidine dipeptidase</fullName>
    </alternativeName>
    <alternativeName>
        <fullName evidence="14">Carnosinase</fullName>
    </alternativeName>
    <alternativeName>
        <fullName evidence="11">Peptidase D</fullName>
    </alternativeName>
    <alternativeName>
        <fullName evidence="17">Xaa-His dipeptidase</fullName>
    </alternativeName>
</protein>
<dbReference type="NCBIfam" id="TIGR01893">
    <property type="entry name" value="aa-his-dipept"/>
    <property type="match status" value="1"/>
</dbReference>
<keyword evidence="3" id="KW-0645">Protease</keyword>
<dbReference type="PANTHER" id="PTHR43501:SF1">
    <property type="entry name" value="CYTOSOL NON-SPECIFIC DIPEPTIDASE"/>
    <property type="match status" value="1"/>
</dbReference>
<dbReference type="RefSeq" id="WP_187333597.1">
    <property type="nucleotide sequence ID" value="NZ_CP060490.1"/>
</dbReference>
<name>A0A7G9B6E2_9FIRM</name>
<organism evidence="19 20">
    <name type="scientific">Oscillibacter hominis</name>
    <dbReference type="NCBI Taxonomy" id="2763056"/>
    <lineage>
        <taxon>Bacteria</taxon>
        <taxon>Bacillati</taxon>
        <taxon>Bacillota</taxon>
        <taxon>Clostridia</taxon>
        <taxon>Eubacteriales</taxon>
        <taxon>Oscillospiraceae</taxon>
        <taxon>Oscillibacter</taxon>
    </lineage>
</organism>
<dbReference type="Proteomes" id="UP000515960">
    <property type="component" value="Chromosome"/>
</dbReference>
<evidence type="ECO:0000256" key="5">
    <source>
        <dbReference type="ARBA" id="ARBA00022801"/>
    </source>
</evidence>
<comment type="similarity">
    <text evidence="12">Belongs to the peptidase M20C family.</text>
</comment>
<evidence type="ECO:0000256" key="10">
    <source>
        <dbReference type="ARBA" id="ARBA00038976"/>
    </source>
</evidence>
<comment type="cofactor">
    <cofactor evidence="1">
        <name>Co(2+)</name>
        <dbReference type="ChEBI" id="CHEBI:48828"/>
    </cofactor>
</comment>
<evidence type="ECO:0000256" key="3">
    <source>
        <dbReference type="ARBA" id="ARBA00022670"/>
    </source>
</evidence>
<dbReference type="EMBL" id="CP060490">
    <property type="protein sequence ID" value="QNL45123.1"/>
    <property type="molecule type" value="Genomic_DNA"/>
</dbReference>
<evidence type="ECO:0000256" key="1">
    <source>
        <dbReference type="ARBA" id="ARBA00001941"/>
    </source>
</evidence>
<evidence type="ECO:0000256" key="11">
    <source>
        <dbReference type="ARBA" id="ARBA00044252"/>
    </source>
</evidence>
<dbReference type="SUPFAM" id="SSF53187">
    <property type="entry name" value="Zn-dependent exopeptidases"/>
    <property type="match status" value="1"/>
</dbReference>
<dbReference type="CDD" id="cd03890">
    <property type="entry name" value="M20_pepD"/>
    <property type="match status" value="1"/>
</dbReference>
<dbReference type="Pfam" id="PF07687">
    <property type="entry name" value="M20_dimer"/>
    <property type="match status" value="1"/>
</dbReference>
<keyword evidence="7" id="KW-0482">Metalloprotease</keyword>
<gene>
    <name evidence="19" type="ORF">H8790_03565</name>
</gene>
<keyword evidence="5" id="KW-0378">Hydrolase</keyword>
<dbReference type="GO" id="GO:0006508">
    <property type="term" value="P:proteolysis"/>
    <property type="evidence" value="ECO:0007669"/>
    <property type="project" value="UniProtKB-KW"/>
</dbReference>
<dbReference type="PIRSF" id="PIRSF016599">
    <property type="entry name" value="Xaa-His_dipept"/>
    <property type="match status" value="1"/>
</dbReference>
<evidence type="ECO:0000256" key="15">
    <source>
        <dbReference type="ARBA" id="ARBA00076004"/>
    </source>
</evidence>
<evidence type="ECO:0000256" key="8">
    <source>
        <dbReference type="ARBA" id="ARBA00023285"/>
    </source>
</evidence>
<dbReference type="PRINTS" id="PR00934">
    <property type="entry name" value="XHISDIPTASE"/>
</dbReference>
<evidence type="ECO:0000256" key="14">
    <source>
        <dbReference type="ARBA" id="ARBA00075285"/>
    </source>
</evidence>
<dbReference type="PANTHER" id="PTHR43501">
    <property type="entry name" value="CYTOSOL NON-SPECIFIC DIPEPTIDASE"/>
    <property type="match status" value="1"/>
</dbReference>
<dbReference type="FunFam" id="3.40.630.10:FF:000072">
    <property type="entry name" value="Aminoacyl-histidine dipeptidase"/>
    <property type="match status" value="1"/>
</dbReference>
<keyword evidence="8" id="KW-0170">Cobalt</keyword>
<evidence type="ECO:0000256" key="17">
    <source>
        <dbReference type="ARBA" id="ARBA00078074"/>
    </source>
</evidence>
<dbReference type="InterPro" id="IPR011650">
    <property type="entry name" value="Peptidase_M20_dimer"/>
</dbReference>
<evidence type="ECO:0000256" key="12">
    <source>
        <dbReference type="ARBA" id="ARBA00061423"/>
    </source>
</evidence>
<evidence type="ECO:0000313" key="20">
    <source>
        <dbReference type="Proteomes" id="UP000515960"/>
    </source>
</evidence>
<evidence type="ECO:0000256" key="16">
    <source>
        <dbReference type="ARBA" id="ARBA00077688"/>
    </source>
</evidence>
<dbReference type="EC" id="3.4.13.18" evidence="10"/>
<dbReference type="FunFam" id="3.40.630.10:FF:000015">
    <property type="entry name" value="Aminoacyl-histidine dipeptidase PepD"/>
    <property type="match status" value="1"/>
</dbReference>
<dbReference type="InterPro" id="IPR002933">
    <property type="entry name" value="Peptidase_M20"/>
</dbReference>
<dbReference type="KEGG" id="ohi:H8790_03565"/>
<proteinExistence type="inferred from homology"/>
<dbReference type="GO" id="GO:0046872">
    <property type="term" value="F:metal ion binding"/>
    <property type="evidence" value="ECO:0007669"/>
    <property type="project" value="UniProtKB-KW"/>
</dbReference>
<evidence type="ECO:0000256" key="4">
    <source>
        <dbReference type="ARBA" id="ARBA00022723"/>
    </source>
</evidence>
<evidence type="ECO:0000256" key="13">
    <source>
        <dbReference type="ARBA" id="ARBA00071271"/>
    </source>
</evidence>
<dbReference type="Gene3D" id="3.40.630.10">
    <property type="entry name" value="Zn peptidases"/>
    <property type="match status" value="2"/>
</dbReference>
<keyword evidence="20" id="KW-1185">Reference proteome</keyword>
<dbReference type="GO" id="GO:0070573">
    <property type="term" value="F:metallodipeptidase activity"/>
    <property type="evidence" value="ECO:0007669"/>
    <property type="project" value="TreeGrafter"/>
</dbReference>
<evidence type="ECO:0000313" key="19">
    <source>
        <dbReference type="EMBL" id="QNL45123.1"/>
    </source>
</evidence>
<dbReference type="InterPro" id="IPR001160">
    <property type="entry name" value="Peptidase_M20C"/>
</dbReference>
<accession>A0A7G9B6E2</accession>
<dbReference type="AlphaFoldDB" id="A0A7G9B6E2"/>
<keyword evidence="6" id="KW-0862">Zinc</keyword>
<evidence type="ECO:0000256" key="6">
    <source>
        <dbReference type="ARBA" id="ARBA00022833"/>
    </source>
</evidence>
<comment type="cofactor">
    <cofactor evidence="2">
        <name>Zn(2+)</name>
        <dbReference type="ChEBI" id="CHEBI:29105"/>
    </cofactor>
</comment>
<dbReference type="GO" id="GO:0005829">
    <property type="term" value="C:cytosol"/>
    <property type="evidence" value="ECO:0007669"/>
    <property type="project" value="TreeGrafter"/>
</dbReference>
<evidence type="ECO:0000256" key="2">
    <source>
        <dbReference type="ARBA" id="ARBA00001947"/>
    </source>
</evidence>
<reference evidence="19 20" key="1">
    <citation type="submission" date="2020-08" db="EMBL/GenBank/DDBJ databases">
        <authorList>
            <person name="Liu C."/>
            <person name="Sun Q."/>
        </authorList>
    </citation>
    <scope>NUCLEOTIDE SEQUENCE [LARGE SCALE GENOMIC DNA]</scope>
    <source>
        <strain evidence="19 20">NSJ-62</strain>
    </source>
</reference>